<dbReference type="InterPro" id="IPR016189">
    <property type="entry name" value="Transl_init_fac_IF2/IF5_N"/>
</dbReference>
<evidence type="ECO:0000313" key="9">
    <source>
        <dbReference type="EMBL" id="KAI8579150.1"/>
    </source>
</evidence>
<dbReference type="GO" id="GO:0001732">
    <property type="term" value="P:formation of cytoplasmic translation initiation complex"/>
    <property type="evidence" value="ECO:0007669"/>
    <property type="project" value="TreeGrafter"/>
</dbReference>
<dbReference type="GO" id="GO:0003743">
    <property type="term" value="F:translation initiation factor activity"/>
    <property type="evidence" value="ECO:0007669"/>
    <property type="project" value="UniProtKB-KW"/>
</dbReference>
<dbReference type="Gene3D" id="1.25.40.180">
    <property type="match status" value="1"/>
</dbReference>
<reference evidence="9" key="1">
    <citation type="submission" date="2021-06" db="EMBL/GenBank/DDBJ databases">
        <authorList>
            <consortium name="DOE Joint Genome Institute"/>
            <person name="Mondo S.J."/>
            <person name="Amses K.R."/>
            <person name="Simmons D.R."/>
            <person name="Longcore J.E."/>
            <person name="Seto K."/>
            <person name="Alves G.H."/>
            <person name="Bonds A.E."/>
            <person name="Quandt C.A."/>
            <person name="Davis W.J."/>
            <person name="Chang Y."/>
            <person name="Letcher P.M."/>
            <person name="Powell M.J."/>
            <person name="Kuo A."/>
            <person name="Labutti K."/>
            <person name="Pangilinan J."/>
            <person name="Andreopoulos W."/>
            <person name="Tritt A."/>
            <person name="Riley R."/>
            <person name="Hundley H."/>
            <person name="Johnson J."/>
            <person name="Lipzen A."/>
            <person name="Barry K."/>
            <person name="Berbee M.L."/>
            <person name="Buchler N.E."/>
            <person name="Grigoriev I.V."/>
            <person name="Spatafora J.W."/>
            <person name="Stajich J.E."/>
            <person name="James T.Y."/>
        </authorList>
    </citation>
    <scope>NUCLEOTIDE SEQUENCE</scope>
    <source>
        <strain evidence="9">AG</strain>
    </source>
</reference>
<dbReference type="SMART" id="SM00515">
    <property type="entry name" value="eIF5C"/>
    <property type="match status" value="1"/>
</dbReference>
<keyword evidence="2" id="KW-0396">Initiation factor</keyword>
<dbReference type="PANTHER" id="PTHR23001:SF7">
    <property type="entry name" value="EUKARYOTIC TRANSLATION INITIATION FACTOR 5"/>
    <property type="match status" value="1"/>
</dbReference>
<protein>
    <recommendedName>
        <fullName evidence="11">Eukaryotic translation initiation factor 5</fullName>
    </recommendedName>
</protein>
<dbReference type="FunFam" id="3.30.30.170:FF:000002">
    <property type="entry name" value="Eukaryotic translation initiation factor 5"/>
    <property type="match status" value="1"/>
</dbReference>
<dbReference type="EMBL" id="MU620922">
    <property type="protein sequence ID" value="KAI8579150.1"/>
    <property type="molecule type" value="Genomic_DNA"/>
</dbReference>
<keyword evidence="4" id="KW-0648">Protein biosynthesis</keyword>
<keyword evidence="5" id="KW-0342">GTP-binding</keyword>
<dbReference type="SUPFAM" id="SSF48371">
    <property type="entry name" value="ARM repeat"/>
    <property type="match status" value="1"/>
</dbReference>
<evidence type="ECO:0000256" key="2">
    <source>
        <dbReference type="ARBA" id="ARBA00022540"/>
    </source>
</evidence>
<sequence>MATVNIRRDVKDSFYRYKMPKLISKVEGKGNGIKTVVPNMTDIARSLSRPATYPTKFFGCELGAQVKCDEKNDRYIVNGAHDAEKLQTLLDGFIQKFVLCPSCQNPETDLIITKNDDIEMDCKACGARNPGDMRHKLASYIIKNPPESASKKGGKKQRKAATAQTNGTDENGIPETNMEEMDDAAGSDDDMITQKINKEAAGLKLESTMDDDWSVDTSEEAVAARMKELSVKASLLGNGDDDDDEDGDNKYEQFGQWLEENKESGDAEIIAKAEELGVLGKYKVCQVLVQCIFNENVSNQIPKRVKLLRKFVKGEKHQRAVLGGIERLVGLDYKDKLLSKVPIILKKLYDSDIVEEEAILKWGEKPSKRYVDRDTSKAVKKAATPFLEWLANASEEEESD</sequence>
<reference evidence="9" key="2">
    <citation type="journal article" date="2022" name="Proc. Natl. Acad. Sci. U.S.A.">
        <title>Diploid-dominant life cycles characterize the early evolution of Fungi.</title>
        <authorList>
            <person name="Amses K.R."/>
            <person name="Simmons D.R."/>
            <person name="Longcore J.E."/>
            <person name="Mondo S.J."/>
            <person name="Seto K."/>
            <person name="Jeronimo G.H."/>
            <person name="Bonds A.E."/>
            <person name="Quandt C.A."/>
            <person name="Davis W.J."/>
            <person name="Chang Y."/>
            <person name="Federici B.A."/>
            <person name="Kuo A."/>
            <person name="LaButti K."/>
            <person name="Pangilinan J."/>
            <person name="Andreopoulos W."/>
            <person name="Tritt A."/>
            <person name="Riley R."/>
            <person name="Hundley H."/>
            <person name="Johnson J."/>
            <person name="Lipzen A."/>
            <person name="Barry K."/>
            <person name="Lang B.F."/>
            <person name="Cuomo C.A."/>
            <person name="Buchler N.E."/>
            <person name="Grigoriev I.V."/>
            <person name="Spatafora J.W."/>
            <person name="Stajich J.E."/>
            <person name="James T.Y."/>
        </authorList>
    </citation>
    <scope>NUCLEOTIDE SEQUENCE</scope>
    <source>
        <strain evidence="9">AG</strain>
    </source>
</reference>
<dbReference type="Pfam" id="PF01873">
    <property type="entry name" value="eIF-5_eIF-2B"/>
    <property type="match status" value="1"/>
</dbReference>
<dbReference type="InterPro" id="IPR016190">
    <property type="entry name" value="Transl_init_fac_IF2/IF5_Zn-bd"/>
</dbReference>
<dbReference type="InterPro" id="IPR016024">
    <property type="entry name" value="ARM-type_fold"/>
</dbReference>
<name>A0AAD5HCF2_UMBRA</name>
<dbReference type="PANTHER" id="PTHR23001">
    <property type="entry name" value="EUKARYOTIC TRANSLATION INITIATION FACTOR"/>
    <property type="match status" value="1"/>
</dbReference>
<organism evidence="9 10">
    <name type="scientific">Umbelopsis ramanniana AG</name>
    <dbReference type="NCBI Taxonomy" id="1314678"/>
    <lineage>
        <taxon>Eukaryota</taxon>
        <taxon>Fungi</taxon>
        <taxon>Fungi incertae sedis</taxon>
        <taxon>Mucoromycota</taxon>
        <taxon>Mucoromycotina</taxon>
        <taxon>Umbelopsidomycetes</taxon>
        <taxon>Umbelopsidales</taxon>
        <taxon>Umbelopsidaceae</taxon>
        <taxon>Umbelopsis</taxon>
    </lineage>
</organism>
<evidence type="ECO:0000259" key="7">
    <source>
        <dbReference type="SMART" id="SM00515"/>
    </source>
</evidence>
<evidence type="ECO:0000259" key="8">
    <source>
        <dbReference type="SMART" id="SM00653"/>
    </source>
</evidence>
<evidence type="ECO:0000313" key="10">
    <source>
        <dbReference type="Proteomes" id="UP001206595"/>
    </source>
</evidence>
<dbReference type="InterPro" id="IPR003307">
    <property type="entry name" value="W2_domain"/>
</dbReference>
<dbReference type="Pfam" id="PF02020">
    <property type="entry name" value="W2"/>
    <property type="match status" value="1"/>
</dbReference>
<gene>
    <name evidence="9" type="ORF">K450DRAFT_243015</name>
</gene>
<dbReference type="Gene3D" id="2.20.25.350">
    <property type="match status" value="1"/>
</dbReference>
<dbReference type="InterPro" id="IPR045196">
    <property type="entry name" value="IF2/IF5"/>
</dbReference>
<dbReference type="GO" id="GO:0005829">
    <property type="term" value="C:cytosol"/>
    <property type="evidence" value="ECO:0007669"/>
    <property type="project" value="TreeGrafter"/>
</dbReference>
<feature type="region of interest" description="Disordered" evidence="6">
    <location>
        <begin position="144"/>
        <end position="185"/>
    </location>
</feature>
<evidence type="ECO:0000256" key="1">
    <source>
        <dbReference type="ARBA" id="ARBA00010397"/>
    </source>
</evidence>
<dbReference type="Proteomes" id="UP001206595">
    <property type="component" value="Unassembled WGS sequence"/>
</dbReference>
<feature type="domain" description="W2" evidence="7">
    <location>
        <begin position="305"/>
        <end position="396"/>
    </location>
</feature>
<keyword evidence="3" id="KW-0547">Nucleotide-binding</keyword>
<dbReference type="CDD" id="cd11561">
    <property type="entry name" value="W2_eIF5"/>
    <property type="match status" value="1"/>
</dbReference>
<dbReference type="AlphaFoldDB" id="A0AAD5HCF2"/>
<dbReference type="SUPFAM" id="SSF75689">
    <property type="entry name" value="Zinc-binding domain of translation initiation factor 2 beta"/>
    <property type="match status" value="1"/>
</dbReference>
<dbReference type="GO" id="GO:0071074">
    <property type="term" value="F:eukaryotic initiation factor eIF2 binding"/>
    <property type="evidence" value="ECO:0007669"/>
    <property type="project" value="TreeGrafter"/>
</dbReference>
<comment type="similarity">
    <text evidence="1">Belongs to the eIF-2-beta/eIF-5 family.</text>
</comment>
<dbReference type="RefSeq" id="XP_051444154.1">
    <property type="nucleotide sequence ID" value="XM_051589352.1"/>
</dbReference>
<dbReference type="FunFam" id="1.25.40.180:FF:000031">
    <property type="entry name" value="Eukaryotic translation initiation factor 5"/>
    <property type="match status" value="1"/>
</dbReference>
<dbReference type="GO" id="GO:0005525">
    <property type="term" value="F:GTP binding"/>
    <property type="evidence" value="ECO:0007669"/>
    <property type="project" value="UniProtKB-KW"/>
</dbReference>
<feature type="domain" description="Translation initiation factor IF2/IF5" evidence="8">
    <location>
        <begin position="14"/>
        <end position="128"/>
    </location>
</feature>
<keyword evidence="10" id="KW-1185">Reference proteome</keyword>
<evidence type="ECO:0000256" key="5">
    <source>
        <dbReference type="ARBA" id="ARBA00023134"/>
    </source>
</evidence>
<proteinExistence type="inferred from homology"/>
<evidence type="ECO:0000256" key="3">
    <source>
        <dbReference type="ARBA" id="ARBA00022741"/>
    </source>
</evidence>
<dbReference type="FunFam" id="2.20.25.350:FF:000001">
    <property type="entry name" value="Eukaryotic translation initiation factor 5"/>
    <property type="match status" value="1"/>
</dbReference>
<dbReference type="GeneID" id="75914697"/>
<dbReference type="Gene3D" id="3.30.30.170">
    <property type="match status" value="1"/>
</dbReference>
<dbReference type="SMART" id="SM00653">
    <property type="entry name" value="eIF2B_5"/>
    <property type="match status" value="1"/>
</dbReference>
<comment type="caution">
    <text evidence="9">The sequence shown here is derived from an EMBL/GenBank/DDBJ whole genome shotgun (WGS) entry which is preliminary data.</text>
</comment>
<dbReference type="GO" id="GO:0005092">
    <property type="term" value="F:GDP-dissociation inhibitor activity"/>
    <property type="evidence" value="ECO:0007669"/>
    <property type="project" value="TreeGrafter"/>
</dbReference>
<dbReference type="SUPFAM" id="SSF100966">
    <property type="entry name" value="Translation initiation factor 2 beta, aIF2beta, N-terminal domain"/>
    <property type="match status" value="1"/>
</dbReference>
<accession>A0AAD5HCF2</accession>
<evidence type="ECO:0000256" key="6">
    <source>
        <dbReference type="SAM" id="MobiDB-lite"/>
    </source>
</evidence>
<evidence type="ECO:0008006" key="11">
    <source>
        <dbReference type="Google" id="ProtNLM"/>
    </source>
</evidence>
<evidence type="ECO:0000256" key="4">
    <source>
        <dbReference type="ARBA" id="ARBA00022917"/>
    </source>
</evidence>
<dbReference type="InterPro" id="IPR002735">
    <property type="entry name" value="Transl_init_fac_IF2/IF5_dom"/>
</dbReference>